<dbReference type="GO" id="GO:0016020">
    <property type="term" value="C:membrane"/>
    <property type="evidence" value="ECO:0007669"/>
    <property type="project" value="UniProtKB-SubCell"/>
</dbReference>
<proteinExistence type="predicted"/>
<sequence>MTATKEPPALTSDITSPPIVKRHQRSAFPVIDLWKSSVGKKWIMGVTGVMLMGFVLFHMIGNLKMYLGASHFDEYAHFLRELLVPIIPETGVLWILRAGLLGAFVLHIACAYSLTQMNRKARPIKYQSSRDYVAVNWAARTMRWSGIIVGLFILWHLATITWGWANPDFVAGEPYETITASLHNPIVGVLYIVANLALGFHLFHGTWSLFQTFGSLSPRFNPRHNPLRKGIAAGFAIVVAGANITFPIAAMTGVIG</sequence>
<dbReference type="GO" id="GO:0046872">
    <property type="term" value="F:metal ion binding"/>
    <property type="evidence" value="ECO:0007669"/>
    <property type="project" value="UniProtKB-KW"/>
</dbReference>
<keyword evidence="6" id="KW-0408">Iron</keyword>
<keyword evidence="7 8" id="KW-0472">Membrane</keyword>
<dbReference type="EMBL" id="CAEMXZ010000016">
    <property type="protein sequence ID" value="CAB4322822.1"/>
    <property type="molecule type" value="Genomic_DNA"/>
</dbReference>
<feature type="transmembrane region" description="Helical" evidence="8">
    <location>
        <begin position="92"/>
        <end position="115"/>
    </location>
</feature>
<dbReference type="Pfam" id="PF01127">
    <property type="entry name" value="Sdh_cyt"/>
    <property type="match status" value="1"/>
</dbReference>
<dbReference type="AlphaFoldDB" id="A0A6J5YGW6"/>
<feature type="transmembrane region" description="Helical" evidence="8">
    <location>
        <begin position="231"/>
        <end position="255"/>
    </location>
</feature>
<dbReference type="InterPro" id="IPR034804">
    <property type="entry name" value="SQR/QFR_C/D"/>
</dbReference>
<dbReference type="EMBL" id="CAFBNC010000062">
    <property type="protein sequence ID" value="CAB4940592.1"/>
    <property type="molecule type" value="Genomic_DNA"/>
</dbReference>
<name>A0A6J5YGW6_9ZZZZ</name>
<reference evidence="9" key="1">
    <citation type="submission" date="2020-05" db="EMBL/GenBank/DDBJ databases">
        <authorList>
            <person name="Chiriac C."/>
            <person name="Salcher M."/>
            <person name="Ghai R."/>
            <person name="Kavagutti S V."/>
        </authorList>
    </citation>
    <scope>NUCLEOTIDE SEQUENCE</scope>
</reference>
<gene>
    <name evidence="9" type="ORF">UFOPK1392_00559</name>
    <name evidence="10" type="ORF">UFOPK3733_01270</name>
</gene>
<keyword evidence="4" id="KW-0479">Metal-binding</keyword>
<protein>
    <submittedName>
        <fullName evidence="9">Unannotated protein</fullName>
    </submittedName>
</protein>
<dbReference type="InterPro" id="IPR011138">
    <property type="entry name" value="Cytochrome_b-558"/>
</dbReference>
<keyword evidence="2" id="KW-0349">Heme</keyword>
<evidence type="ECO:0000256" key="2">
    <source>
        <dbReference type="ARBA" id="ARBA00022617"/>
    </source>
</evidence>
<comment type="subcellular location">
    <subcellularLocation>
        <location evidence="1">Membrane</location>
    </subcellularLocation>
</comment>
<dbReference type="SUPFAM" id="SSF81343">
    <property type="entry name" value="Fumarate reductase respiratory complex transmembrane subunits"/>
    <property type="match status" value="1"/>
</dbReference>
<feature type="transmembrane region" description="Helical" evidence="8">
    <location>
        <begin position="42"/>
        <end position="60"/>
    </location>
</feature>
<keyword evidence="3 8" id="KW-0812">Transmembrane</keyword>
<keyword evidence="5 8" id="KW-1133">Transmembrane helix</keyword>
<feature type="transmembrane region" description="Helical" evidence="8">
    <location>
        <begin position="144"/>
        <end position="165"/>
    </location>
</feature>
<evidence type="ECO:0000256" key="8">
    <source>
        <dbReference type="SAM" id="Phobius"/>
    </source>
</evidence>
<evidence type="ECO:0000256" key="4">
    <source>
        <dbReference type="ARBA" id="ARBA00022723"/>
    </source>
</evidence>
<evidence type="ECO:0000313" key="9">
    <source>
        <dbReference type="EMBL" id="CAB4322822.1"/>
    </source>
</evidence>
<accession>A0A6J5YGW6</accession>
<organism evidence="9">
    <name type="scientific">freshwater metagenome</name>
    <dbReference type="NCBI Taxonomy" id="449393"/>
    <lineage>
        <taxon>unclassified sequences</taxon>
        <taxon>metagenomes</taxon>
        <taxon>ecological metagenomes</taxon>
    </lineage>
</organism>
<evidence type="ECO:0000256" key="6">
    <source>
        <dbReference type="ARBA" id="ARBA00023004"/>
    </source>
</evidence>
<dbReference type="CDD" id="cd03498">
    <property type="entry name" value="SQR_TypeB_2_TM"/>
    <property type="match status" value="1"/>
</dbReference>
<evidence type="ECO:0000256" key="5">
    <source>
        <dbReference type="ARBA" id="ARBA00022989"/>
    </source>
</evidence>
<dbReference type="Gene3D" id="1.20.1300.10">
    <property type="entry name" value="Fumarate reductase/succinate dehydrogenase, transmembrane subunit"/>
    <property type="match status" value="1"/>
</dbReference>
<evidence type="ECO:0000256" key="3">
    <source>
        <dbReference type="ARBA" id="ARBA00022692"/>
    </source>
</evidence>
<evidence type="ECO:0000313" key="10">
    <source>
        <dbReference type="EMBL" id="CAB4940592.1"/>
    </source>
</evidence>
<evidence type="ECO:0000256" key="7">
    <source>
        <dbReference type="ARBA" id="ARBA00023136"/>
    </source>
</evidence>
<evidence type="ECO:0000256" key="1">
    <source>
        <dbReference type="ARBA" id="ARBA00004370"/>
    </source>
</evidence>
<dbReference type="InterPro" id="IPR000701">
    <property type="entry name" value="SuccDH_FuR_B_TM-su"/>
</dbReference>
<feature type="transmembrane region" description="Helical" evidence="8">
    <location>
        <begin position="185"/>
        <end position="210"/>
    </location>
</feature>
<dbReference type="NCBIfam" id="TIGR02046">
    <property type="entry name" value="sdhC_b558_fam"/>
    <property type="match status" value="1"/>
</dbReference>